<protein>
    <recommendedName>
        <fullName evidence="3">DNA polymerase III subunit alpha</fullName>
        <ecNumber evidence="2">2.7.7.7</ecNumber>
    </recommendedName>
</protein>
<dbReference type="SMART" id="SM00481">
    <property type="entry name" value="POLIIIAc"/>
    <property type="match status" value="1"/>
</dbReference>
<keyword evidence="13" id="KW-1185">Reference proteome</keyword>
<evidence type="ECO:0000256" key="5">
    <source>
        <dbReference type="ARBA" id="ARBA00022679"/>
    </source>
</evidence>
<keyword evidence="7" id="KW-0235">DNA replication</keyword>
<dbReference type="GO" id="GO:0006260">
    <property type="term" value="P:DNA replication"/>
    <property type="evidence" value="ECO:0007669"/>
    <property type="project" value="UniProtKB-KW"/>
</dbReference>
<dbReference type="InterPro" id="IPR049821">
    <property type="entry name" value="PolIIIA_DnaE1_PHP"/>
</dbReference>
<sequence>MSVRYAHLHLHSEYSLVDSTIRIKQLVAACVRAGMPAVALTDENNLFALVKFYKAATAAGIKPIAGCDIWVSSPDDPRPWRLTLICQDRDGYLNLSRLISRAWREGQHGGRALVDASWMHPESVRGLIAICGRESEVARIAQGSGLPAAHLRLEPLRRLFPERLYLELTRTGRDGEELWTKAALALAGEFALPVIASNDVRFLQRSDFESHEARVCIHQGRVLADPKRPHDYSDEQYFKTPEEMEALFADIPEALENTVELAKRCNLVLDFGTYYLPNFPVPEGHTLDTFIRAEAQKGLEERLAQHPMAAGRTLEDYQTRLDREVDVIIGMGFPGYFLIVADFIGWAKDNGIPVGPGRGSGAGSLVAWVLKITDLDPLQFELLFERFLNPERVSMPDFDIDFCMDRRDEVIDYVARKYGRDHVSQIITYGSMAAKAVLRDSGRVLGMGYGQVDKLAKLIPNRPLDLTLSDALGRSEKSKKETDRVVKDFCDLYDNDEESRTLIDLALSLESLTRNAGKHAGGVVIAPTPLTDFAPLYCEAGGEGVVTQFDKDDVEAVGLVKFDFLGLRTLTIIDWAVKAINVRRAKTDEKPLVIESLPLDDPAVYTLLKKAQTVAVFQLESRGMQGMLKDAQADRFEDIIALVALYRPGPMDLIPSFCARKHGREPVEYPDPRVEPILRETYGIMVYQEQVMQMAQIVGGYTLGGADLLRRAMGKKKAEEMIKHRAVFREGAGKDGISESKADAIFDLMEKFAGYGFNKSHAAAYALVSYQTAWLKAHYPAEFMAATISSDMDNTEKVVTFLDETRAIGIKVLPPDVNASAWMFEAVEPKVVRYGLGAIKGVGQGVCEEIVAERNAHGPYRGLVDFCQRVGSNKLNKRVMEALVQAGALDALGENRATLVMHIPEAMRAADQEAKNRASGQVDIFGSAFGEAEAPSIIELSGSVPEWPLEQLLQGERETLGHYLSGHPTDPWQDALSQLSSCPIGEIPSRYQPPKPRRSDDDENANRFRRGPDTPWTVAGMVVGMRKRGDSDAFVQIEDSTGLLEVSFFREVFTESAPLLTRDNMIIVEGGLRIDDFAGGYQLRAKKAYSLSDALEHYSRLLRLRVNGIGPDFVQQLRQAIAGYRGGRTPLLLSGYRNETAQADIELGEAWRVRALPDLIRVLRGMPGILGADVRLVRPAD</sequence>
<evidence type="ECO:0000256" key="1">
    <source>
        <dbReference type="ARBA" id="ARBA00004496"/>
    </source>
</evidence>
<dbReference type="InterPro" id="IPR029460">
    <property type="entry name" value="DNAPol_HHH"/>
</dbReference>
<dbReference type="CDD" id="cd04485">
    <property type="entry name" value="DnaE_OBF"/>
    <property type="match status" value="1"/>
</dbReference>
<keyword evidence="6" id="KW-0548">Nucleotidyltransferase</keyword>
<dbReference type="Pfam" id="PF14579">
    <property type="entry name" value="HHH_6"/>
    <property type="match status" value="1"/>
</dbReference>
<evidence type="ECO:0000313" key="12">
    <source>
        <dbReference type="EMBL" id="TCV91270.1"/>
    </source>
</evidence>
<dbReference type="Gene3D" id="3.20.20.140">
    <property type="entry name" value="Metal-dependent hydrolases"/>
    <property type="match status" value="1"/>
</dbReference>
<dbReference type="Gene3D" id="1.10.10.1600">
    <property type="entry name" value="Bacterial DNA polymerase III alpha subunit, thumb domain"/>
    <property type="match status" value="1"/>
</dbReference>
<dbReference type="InterPro" id="IPR011708">
    <property type="entry name" value="DNA_pol3_alpha_NTPase_dom"/>
</dbReference>
<dbReference type="Gene3D" id="1.10.150.870">
    <property type="match status" value="1"/>
</dbReference>
<dbReference type="Pfam" id="PF07733">
    <property type="entry name" value="DNA_pol3_alpha"/>
    <property type="match status" value="1"/>
</dbReference>
<comment type="caution">
    <text evidence="12">The sequence shown here is derived from an EMBL/GenBank/DDBJ whole genome shotgun (WGS) entry which is preliminary data.</text>
</comment>
<keyword evidence="5" id="KW-0808">Transferase</keyword>
<comment type="catalytic activity">
    <reaction evidence="9">
        <text>DNA(n) + a 2'-deoxyribonucleoside 5'-triphosphate = DNA(n+1) + diphosphate</text>
        <dbReference type="Rhea" id="RHEA:22508"/>
        <dbReference type="Rhea" id="RHEA-COMP:17339"/>
        <dbReference type="Rhea" id="RHEA-COMP:17340"/>
        <dbReference type="ChEBI" id="CHEBI:33019"/>
        <dbReference type="ChEBI" id="CHEBI:61560"/>
        <dbReference type="ChEBI" id="CHEBI:173112"/>
        <dbReference type="EC" id="2.7.7.7"/>
    </reaction>
</comment>
<evidence type="ECO:0000313" key="13">
    <source>
        <dbReference type="Proteomes" id="UP000295645"/>
    </source>
</evidence>
<comment type="subcellular location">
    <subcellularLocation>
        <location evidence="1">Cytoplasm</location>
    </subcellularLocation>
</comment>
<keyword evidence="8" id="KW-0239">DNA-directed DNA polymerase</keyword>
<dbReference type="Pfam" id="PF02811">
    <property type="entry name" value="PHP"/>
    <property type="match status" value="1"/>
</dbReference>
<dbReference type="FunFam" id="1.10.150.870:FF:000001">
    <property type="entry name" value="DNA polymerase III subunit alpha"/>
    <property type="match status" value="1"/>
</dbReference>
<keyword evidence="4" id="KW-0963">Cytoplasm</keyword>
<dbReference type="InterPro" id="IPR003141">
    <property type="entry name" value="Pol/His_phosphatase_N"/>
</dbReference>
<dbReference type="InterPro" id="IPR041931">
    <property type="entry name" value="DNA_pol3_alpha_thumb_dom"/>
</dbReference>
<feature type="region of interest" description="Disordered" evidence="10">
    <location>
        <begin position="983"/>
        <end position="1013"/>
    </location>
</feature>
<dbReference type="Pfam" id="PF01336">
    <property type="entry name" value="tRNA_anti-codon"/>
    <property type="match status" value="1"/>
</dbReference>
<feature type="compositionally biased region" description="Basic and acidic residues" evidence="10">
    <location>
        <begin position="997"/>
        <end position="1012"/>
    </location>
</feature>
<feature type="domain" description="Polymerase/histidinol phosphatase N-terminal" evidence="11">
    <location>
        <begin position="6"/>
        <end position="73"/>
    </location>
</feature>
<dbReference type="PANTHER" id="PTHR32294:SF0">
    <property type="entry name" value="DNA POLYMERASE III SUBUNIT ALPHA"/>
    <property type="match status" value="1"/>
</dbReference>
<dbReference type="CDD" id="cd07433">
    <property type="entry name" value="PHP_PolIIIA_DnaE1"/>
    <property type="match status" value="1"/>
</dbReference>
<accession>A0A4R3YGJ4</accession>
<evidence type="ECO:0000256" key="6">
    <source>
        <dbReference type="ARBA" id="ARBA00022695"/>
    </source>
</evidence>
<evidence type="ECO:0000259" key="11">
    <source>
        <dbReference type="SMART" id="SM00481"/>
    </source>
</evidence>
<dbReference type="RefSeq" id="WP_132147397.1">
    <property type="nucleotide sequence ID" value="NZ_SMCS01000012.1"/>
</dbReference>
<dbReference type="NCBIfam" id="NF004226">
    <property type="entry name" value="PRK05673.1"/>
    <property type="match status" value="1"/>
</dbReference>
<dbReference type="Pfam" id="PF17657">
    <property type="entry name" value="DNA_pol3_finger"/>
    <property type="match status" value="1"/>
</dbReference>
<evidence type="ECO:0000256" key="4">
    <source>
        <dbReference type="ARBA" id="ARBA00022490"/>
    </source>
</evidence>
<evidence type="ECO:0000256" key="9">
    <source>
        <dbReference type="ARBA" id="ARBA00049244"/>
    </source>
</evidence>
<gene>
    <name evidence="12" type="ORF">EC912_11216</name>
</gene>
<dbReference type="InterPro" id="IPR004805">
    <property type="entry name" value="DnaE2/DnaE/PolC"/>
</dbReference>
<dbReference type="Proteomes" id="UP000295645">
    <property type="component" value="Unassembled WGS sequence"/>
</dbReference>
<dbReference type="InterPro" id="IPR004365">
    <property type="entry name" value="NA-bd_OB_tRNA"/>
</dbReference>
<dbReference type="InterPro" id="IPR016195">
    <property type="entry name" value="Pol/histidinol_Pase-like"/>
</dbReference>
<dbReference type="EMBL" id="SMCS01000012">
    <property type="protein sequence ID" value="TCV91270.1"/>
    <property type="molecule type" value="Genomic_DNA"/>
</dbReference>
<dbReference type="EC" id="2.7.7.7" evidence="2"/>
<dbReference type="NCBIfam" id="TIGR00594">
    <property type="entry name" value="polc"/>
    <property type="match status" value="1"/>
</dbReference>
<dbReference type="GO" id="GO:0003676">
    <property type="term" value="F:nucleic acid binding"/>
    <property type="evidence" value="ECO:0007669"/>
    <property type="project" value="InterPro"/>
</dbReference>
<evidence type="ECO:0000256" key="7">
    <source>
        <dbReference type="ARBA" id="ARBA00022705"/>
    </source>
</evidence>
<dbReference type="InterPro" id="IPR004013">
    <property type="entry name" value="PHP_dom"/>
</dbReference>
<dbReference type="PANTHER" id="PTHR32294">
    <property type="entry name" value="DNA POLYMERASE III SUBUNIT ALPHA"/>
    <property type="match status" value="1"/>
</dbReference>
<dbReference type="SUPFAM" id="SSF89550">
    <property type="entry name" value="PHP domain-like"/>
    <property type="match status" value="1"/>
</dbReference>
<evidence type="ECO:0000256" key="10">
    <source>
        <dbReference type="SAM" id="MobiDB-lite"/>
    </source>
</evidence>
<proteinExistence type="predicted"/>
<evidence type="ECO:0000256" key="3">
    <source>
        <dbReference type="ARBA" id="ARBA00019114"/>
    </source>
</evidence>
<evidence type="ECO:0000256" key="2">
    <source>
        <dbReference type="ARBA" id="ARBA00012417"/>
    </source>
</evidence>
<dbReference type="OrthoDB" id="9803237at2"/>
<reference evidence="12 13" key="1">
    <citation type="submission" date="2019-03" db="EMBL/GenBank/DDBJ databases">
        <title>Above-ground endophytic microbial communities from plants in different locations in the United States.</title>
        <authorList>
            <person name="Frank C."/>
        </authorList>
    </citation>
    <scope>NUCLEOTIDE SEQUENCE [LARGE SCALE GENOMIC DNA]</scope>
    <source>
        <strain evidence="12 13">LP_13_YM</strain>
    </source>
</reference>
<dbReference type="GO" id="GO:0003887">
    <property type="term" value="F:DNA-directed DNA polymerase activity"/>
    <property type="evidence" value="ECO:0007669"/>
    <property type="project" value="UniProtKB-KW"/>
</dbReference>
<dbReference type="AlphaFoldDB" id="A0A4R3YGJ4"/>
<evidence type="ECO:0000256" key="8">
    <source>
        <dbReference type="ARBA" id="ARBA00022932"/>
    </source>
</evidence>
<dbReference type="InterPro" id="IPR040982">
    <property type="entry name" value="DNA_pol3_finger"/>
</dbReference>
<name>A0A4R3YGJ4_9GAMM</name>
<dbReference type="GO" id="GO:0008408">
    <property type="term" value="F:3'-5' exonuclease activity"/>
    <property type="evidence" value="ECO:0007669"/>
    <property type="project" value="InterPro"/>
</dbReference>
<organism evidence="12 13">
    <name type="scientific">Luteibacter rhizovicinus</name>
    <dbReference type="NCBI Taxonomy" id="242606"/>
    <lineage>
        <taxon>Bacteria</taxon>
        <taxon>Pseudomonadati</taxon>
        <taxon>Pseudomonadota</taxon>
        <taxon>Gammaproteobacteria</taxon>
        <taxon>Lysobacterales</taxon>
        <taxon>Rhodanobacteraceae</taxon>
        <taxon>Luteibacter</taxon>
    </lineage>
</organism>
<dbReference type="GO" id="GO:0005737">
    <property type="term" value="C:cytoplasm"/>
    <property type="evidence" value="ECO:0007669"/>
    <property type="project" value="UniProtKB-SubCell"/>
</dbReference>